<reference evidence="3 4" key="1">
    <citation type="submission" date="2018-07" db="EMBL/GenBank/DDBJ databases">
        <title>Draft genome sequence of Ancylomarina sp. M1P.</title>
        <authorList>
            <person name="Yadav S."/>
            <person name="Villanueva L."/>
            <person name="Damste J.S.S."/>
        </authorList>
    </citation>
    <scope>NUCLEOTIDE SEQUENCE [LARGE SCALE GENOMIC DNA]</scope>
    <source>
        <strain evidence="3 4">M1P</strain>
    </source>
</reference>
<comment type="caution">
    <text evidence="3">The sequence shown here is derived from an EMBL/GenBank/DDBJ whole genome shotgun (WGS) entry which is preliminary data.</text>
</comment>
<name>A0A425Y8D0_9BACT</name>
<dbReference type="Proteomes" id="UP000285794">
    <property type="component" value="Unassembled WGS sequence"/>
</dbReference>
<feature type="compositionally biased region" description="Basic and acidic residues" evidence="1">
    <location>
        <begin position="49"/>
        <end position="69"/>
    </location>
</feature>
<keyword evidence="4" id="KW-1185">Reference proteome</keyword>
<gene>
    <name evidence="3" type="ORF">DWB61_01230</name>
</gene>
<organism evidence="3 4">
    <name type="scientific">Ancylomarina euxinus</name>
    <dbReference type="NCBI Taxonomy" id="2283627"/>
    <lineage>
        <taxon>Bacteria</taxon>
        <taxon>Pseudomonadati</taxon>
        <taxon>Bacteroidota</taxon>
        <taxon>Bacteroidia</taxon>
        <taxon>Marinilabiliales</taxon>
        <taxon>Marinifilaceae</taxon>
        <taxon>Ancylomarina</taxon>
    </lineage>
</organism>
<accession>A0A425Y8D0</accession>
<feature type="region of interest" description="Disordered" evidence="1">
    <location>
        <begin position="40"/>
        <end position="69"/>
    </location>
</feature>
<keyword evidence="2" id="KW-0812">Transmembrane</keyword>
<dbReference type="RefSeq" id="WP_125029073.1">
    <property type="nucleotide sequence ID" value="NZ_JAPXVP010000001.1"/>
</dbReference>
<dbReference type="OrthoDB" id="1123055at2"/>
<dbReference type="InterPro" id="IPR032272">
    <property type="entry name" value="DUF4834"/>
</dbReference>
<dbReference type="EMBL" id="QQWG01000001">
    <property type="protein sequence ID" value="RRG24667.1"/>
    <property type="molecule type" value="Genomic_DNA"/>
</dbReference>
<feature type="transmembrane region" description="Helical" evidence="2">
    <location>
        <begin position="6"/>
        <end position="29"/>
    </location>
</feature>
<evidence type="ECO:0000313" key="3">
    <source>
        <dbReference type="EMBL" id="RRG24667.1"/>
    </source>
</evidence>
<evidence type="ECO:0000256" key="2">
    <source>
        <dbReference type="SAM" id="Phobius"/>
    </source>
</evidence>
<evidence type="ECO:0000313" key="4">
    <source>
        <dbReference type="Proteomes" id="UP000285794"/>
    </source>
</evidence>
<dbReference type="AlphaFoldDB" id="A0A425Y8D0"/>
<sequence>MALLRFILVAAGIYYLIKFLFRAFFPVIVKKTFDKMQQQQKQQQQQYQEKPEGEVTVEKNTKNKGKFDTKGVGDYVDFEEVDD</sequence>
<keyword evidence="2" id="KW-1133">Transmembrane helix</keyword>
<proteinExistence type="predicted"/>
<keyword evidence="2" id="KW-0472">Membrane</keyword>
<dbReference type="Pfam" id="PF16118">
    <property type="entry name" value="DUF4834"/>
    <property type="match status" value="1"/>
</dbReference>
<protein>
    <submittedName>
        <fullName evidence="3">DUF4834 family protein</fullName>
    </submittedName>
</protein>
<evidence type="ECO:0000256" key="1">
    <source>
        <dbReference type="SAM" id="MobiDB-lite"/>
    </source>
</evidence>